<gene>
    <name evidence="7" type="primary">galM</name>
    <name evidence="7" type="ORF">GCM10010211_46430</name>
</gene>
<dbReference type="EMBL" id="BMRP01000016">
    <property type="protein sequence ID" value="GGU75151.1"/>
    <property type="molecule type" value="Genomic_DNA"/>
</dbReference>
<proteinExistence type="inferred from homology"/>
<evidence type="ECO:0000256" key="5">
    <source>
        <dbReference type="PIRNR" id="PIRNR005096"/>
    </source>
</evidence>
<evidence type="ECO:0000313" key="8">
    <source>
        <dbReference type="Proteomes" id="UP000654471"/>
    </source>
</evidence>
<dbReference type="PANTHER" id="PTHR10091">
    <property type="entry name" value="ALDOSE-1-EPIMERASE"/>
    <property type="match status" value="1"/>
</dbReference>
<comment type="similarity">
    <text evidence="2 5">Belongs to the aldose epimerase family.</text>
</comment>
<dbReference type="Gene3D" id="2.70.98.10">
    <property type="match status" value="1"/>
</dbReference>
<protein>
    <recommendedName>
        <fullName evidence="5">Aldose 1-epimerase</fullName>
        <ecNumber evidence="5">5.1.3.3</ecNumber>
    </recommendedName>
</protein>
<sequence length="357" mass="38338">MASRPTIERTTVGVAPARAGYPAAAVEAYVLDTGSGPAVTVWSYGATLVDVQVPDREGRYANVCVRLTDLDSYLDRRTNPYVGATLGRYCRSVSGAEFTLDGVRHTLDRNEGELHVHGGSEGLDRRVWSAEASRDGDALEVRLSALSPDGDQGYPGELRACATYRIEPDGTLIIEYTASTTAPTIVGMTNHAFWNLAGGGTIDGHRLRLGATEAVRFDRDLIPLPGAPEEVRGTARDFTAERSLDGVSIDNCFLAPGGSVLAELSHPSSGRVMRLSTDQPAVGVYTGDWFAQRPRSGICLETGAMPDAPNRPDYPSARLDPGGVYRHRSTYRFDCDRGDSRQHAIEVDAPRPGATTG</sequence>
<dbReference type="InterPro" id="IPR011013">
    <property type="entry name" value="Gal_mutarotase_sf_dom"/>
</dbReference>
<dbReference type="Pfam" id="PF01263">
    <property type="entry name" value="Aldose_epim"/>
    <property type="match status" value="1"/>
</dbReference>
<evidence type="ECO:0000256" key="1">
    <source>
        <dbReference type="ARBA" id="ARBA00005028"/>
    </source>
</evidence>
<evidence type="ECO:0000256" key="4">
    <source>
        <dbReference type="ARBA" id="ARBA00023277"/>
    </source>
</evidence>
<dbReference type="PANTHER" id="PTHR10091:SF0">
    <property type="entry name" value="GALACTOSE MUTAROTASE"/>
    <property type="match status" value="1"/>
</dbReference>
<organism evidence="7 8">
    <name type="scientific">Streptomyces albospinus</name>
    <dbReference type="NCBI Taxonomy" id="285515"/>
    <lineage>
        <taxon>Bacteria</taxon>
        <taxon>Bacillati</taxon>
        <taxon>Actinomycetota</taxon>
        <taxon>Actinomycetes</taxon>
        <taxon>Kitasatosporales</taxon>
        <taxon>Streptomycetaceae</taxon>
        <taxon>Streptomyces</taxon>
    </lineage>
</organism>
<dbReference type="InterPro" id="IPR047215">
    <property type="entry name" value="Galactose_mutarotase-like"/>
</dbReference>
<dbReference type="SUPFAM" id="SSF74650">
    <property type="entry name" value="Galactose mutarotase-like"/>
    <property type="match status" value="1"/>
</dbReference>
<dbReference type="EC" id="5.1.3.3" evidence="5"/>
<dbReference type="InterPro" id="IPR014718">
    <property type="entry name" value="GH-type_carb-bd"/>
</dbReference>
<dbReference type="Proteomes" id="UP000654471">
    <property type="component" value="Unassembled WGS sequence"/>
</dbReference>
<keyword evidence="4 5" id="KW-0119">Carbohydrate metabolism</keyword>
<feature type="compositionally biased region" description="Basic and acidic residues" evidence="6">
    <location>
        <begin position="337"/>
        <end position="349"/>
    </location>
</feature>
<evidence type="ECO:0000256" key="6">
    <source>
        <dbReference type="SAM" id="MobiDB-lite"/>
    </source>
</evidence>
<comment type="caution">
    <text evidence="7">The sequence shown here is derived from an EMBL/GenBank/DDBJ whole genome shotgun (WGS) entry which is preliminary data.</text>
</comment>
<evidence type="ECO:0000256" key="2">
    <source>
        <dbReference type="ARBA" id="ARBA00006206"/>
    </source>
</evidence>
<reference evidence="8" key="1">
    <citation type="journal article" date="2019" name="Int. J. Syst. Evol. Microbiol.">
        <title>The Global Catalogue of Microorganisms (GCM) 10K type strain sequencing project: providing services to taxonomists for standard genome sequencing and annotation.</title>
        <authorList>
            <consortium name="The Broad Institute Genomics Platform"/>
            <consortium name="The Broad Institute Genome Sequencing Center for Infectious Disease"/>
            <person name="Wu L."/>
            <person name="Ma J."/>
        </authorList>
    </citation>
    <scope>NUCLEOTIDE SEQUENCE [LARGE SCALE GENOMIC DNA]</scope>
    <source>
        <strain evidence="8">JCM 3399</strain>
    </source>
</reference>
<dbReference type="InterPro" id="IPR015443">
    <property type="entry name" value="Aldose_1-epimerase"/>
</dbReference>
<comment type="catalytic activity">
    <reaction evidence="5">
        <text>alpha-D-glucose = beta-D-glucose</text>
        <dbReference type="Rhea" id="RHEA:10264"/>
        <dbReference type="ChEBI" id="CHEBI:15903"/>
        <dbReference type="ChEBI" id="CHEBI:17925"/>
        <dbReference type="EC" id="5.1.3.3"/>
    </reaction>
</comment>
<keyword evidence="8" id="KW-1185">Reference proteome</keyword>
<comment type="pathway">
    <text evidence="1 5">Carbohydrate metabolism; hexose metabolism.</text>
</comment>
<evidence type="ECO:0000313" key="7">
    <source>
        <dbReference type="EMBL" id="GGU75151.1"/>
    </source>
</evidence>
<dbReference type="InterPro" id="IPR008183">
    <property type="entry name" value="Aldose_1/G6P_1-epimerase"/>
</dbReference>
<dbReference type="CDD" id="cd09019">
    <property type="entry name" value="galactose_mutarotase_like"/>
    <property type="match status" value="1"/>
</dbReference>
<dbReference type="RefSeq" id="WP_229852513.1">
    <property type="nucleotide sequence ID" value="NZ_BMRP01000016.1"/>
</dbReference>
<accession>A0ABQ2V966</accession>
<dbReference type="PIRSF" id="PIRSF005096">
    <property type="entry name" value="GALM"/>
    <property type="match status" value="1"/>
</dbReference>
<feature type="region of interest" description="Disordered" evidence="6">
    <location>
        <begin position="337"/>
        <end position="357"/>
    </location>
</feature>
<keyword evidence="3 5" id="KW-0413">Isomerase</keyword>
<evidence type="ECO:0000256" key="3">
    <source>
        <dbReference type="ARBA" id="ARBA00023235"/>
    </source>
</evidence>
<name>A0ABQ2V966_9ACTN</name>